<evidence type="ECO:0008006" key="5">
    <source>
        <dbReference type="Google" id="ProtNLM"/>
    </source>
</evidence>
<dbReference type="EMBL" id="LSRL02000130">
    <property type="protein sequence ID" value="TDG43832.1"/>
    <property type="molecule type" value="Genomic_DNA"/>
</dbReference>
<feature type="region of interest" description="Disordered" evidence="2">
    <location>
        <begin position="564"/>
        <end position="620"/>
    </location>
</feature>
<keyword evidence="1" id="KW-0175">Coiled coil</keyword>
<organism evidence="3 4">
    <name type="scientific">Drosophila navojoa</name>
    <name type="common">Fruit fly</name>
    <dbReference type="NCBI Taxonomy" id="7232"/>
    <lineage>
        <taxon>Eukaryota</taxon>
        <taxon>Metazoa</taxon>
        <taxon>Ecdysozoa</taxon>
        <taxon>Arthropoda</taxon>
        <taxon>Hexapoda</taxon>
        <taxon>Insecta</taxon>
        <taxon>Pterygota</taxon>
        <taxon>Neoptera</taxon>
        <taxon>Endopterygota</taxon>
        <taxon>Diptera</taxon>
        <taxon>Brachycera</taxon>
        <taxon>Muscomorpha</taxon>
        <taxon>Ephydroidea</taxon>
        <taxon>Drosophilidae</taxon>
        <taxon>Drosophila</taxon>
    </lineage>
</organism>
<dbReference type="OrthoDB" id="2121607at2759"/>
<dbReference type="AlphaFoldDB" id="A0A484B6A5"/>
<accession>A0A484B6A5</accession>
<dbReference type="Proteomes" id="UP000295192">
    <property type="component" value="Unassembled WGS sequence"/>
</dbReference>
<proteinExistence type="predicted"/>
<dbReference type="OMA" id="RENVAMH"/>
<sequence length="734" mass="83719">MYNNLDLNALTIEDIVEEYKLLHERHKRLKERSEEDAQRLHELKRSLDTSLAAERYLTQELEHLSAQSQASCPTPEPRMQQELEELRRKYKNLQLEHEALQQDYDAKVEDAASLKAKLESTVRDMESLALVKANSVDDETTSRFNALEQENAELMHKLAEYEEIKVKNTFAVAEQEKTIEILKDKIDCLEQNLRSKRDELEEKLQVLESTQEQLVDANAKIAMLSSAPEHNDRKGNSLFAEVDDQRQVMKHLLASQKKSYLDMKKIFNESKFEIHRLKRENVAMHTELQACSTIFCSADRTYQNKLNERIRKLLQQNAKLENDLNVTQERLRELARQKSVTWLDSMLDFCKRETDELKTQLHSLHIQNAMLEEQLRNMQQDMARWRFESLKSRCVLIDRENLLMEHKIAFKPMKAMEFDIKEAEIKAALPRIASVAAAPANVTTKAEIIVLDTPLKPPAVCVNVQTDVILLDTPLEPEPEANPRPAIKYAQLSCPIKVKREVIEQPSTENSAQQEQLEQVECKKEPEQTDVIEPLSASSPLISTPPVAQIRVKSEQQLMLPEMESAEASAELPPLPAKPQRKGTPIKLRQIKAEIDDEEEQEQAPTPAKPQRKGTPVKTKEEPLEFYEICEAKPLRKGTPVRVKASAMGTEVSGHCAVRSILTKKRDLFAEDNQKNVQFSSNAPIVHNLSPDLCSPAPCSKENAQPDSQDVKPVKKSQSIIRRIVVASKKPASS</sequence>
<feature type="coiled-coil region" evidence="1">
    <location>
        <begin position="303"/>
        <end position="388"/>
    </location>
</feature>
<feature type="coiled-coil region" evidence="1">
    <location>
        <begin position="12"/>
        <end position="46"/>
    </location>
</feature>
<feature type="coiled-coil region" evidence="1">
    <location>
        <begin position="144"/>
        <end position="227"/>
    </location>
</feature>
<gene>
    <name evidence="3" type="ORF">AWZ03_009743</name>
</gene>
<evidence type="ECO:0000313" key="4">
    <source>
        <dbReference type="Proteomes" id="UP000295192"/>
    </source>
</evidence>
<feature type="region of interest" description="Disordered" evidence="2">
    <location>
        <begin position="695"/>
        <end position="717"/>
    </location>
</feature>
<dbReference type="STRING" id="7232.A0A484B6A5"/>
<comment type="caution">
    <text evidence="3">The sequence shown here is derived from an EMBL/GenBank/DDBJ whole genome shotgun (WGS) entry which is preliminary data.</text>
</comment>
<reference evidence="3 4" key="1">
    <citation type="journal article" date="2019" name="J. Hered.">
        <title>An Improved Genome Assembly for Drosophila navojoa, the Basal Species in the mojavensis Cluster.</title>
        <authorList>
            <person name="Vanderlinde T."/>
            <person name="Dupim E.G."/>
            <person name="Nazario-Yepiz N.O."/>
            <person name="Carvalho A.B."/>
        </authorList>
    </citation>
    <scope>NUCLEOTIDE SEQUENCE [LARGE SCALE GENOMIC DNA]</scope>
    <source>
        <strain evidence="3">Navoj_Jal97</strain>
        <tissue evidence="3">Whole organism</tissue>
    </source>
</reference>
<keyword evidence="4" id="KW-1185">Reference proteome</keyword>
<evidence type="ECO:0000256" key="2">
    <source>
        <dbReference type="SAM" id="MobiDB-lite"/>
    </source>
</evidence>
<protein>
    <recommendedName>
        <fullName evidence="5">Protein Spindly</fullName>
    </recommendedName>
</protein>
<evidence type="ECO:0000256" key="1">
    <source>
        <dbReference type="SAM" id="Coils"/>
    </source>
</evidence>
<name>A0A484B6A5_DRONA</name>
<evidence type="ECO:0000313" key="3">
    <source>
        <dbReference type="EMBL" id="TDG43832.1"/>
    </source>
</evidence>
<feature type="coiled-coil region" evidence="1">
    <location>
        <begin position="76"/>
        <end position="117"/>
    </location>
</feature>